<dbReference type="InterPro" id="IPR036249">
    <property type="entry name" value="Thioredoxin-like_sf"/>
</dbReference>
<dbReference type="InterPro" id="IPR036282">
    <property type="entry name" value="Glutathione-S-Trfase_C_sf"/>
</dbReference>
<feature type="domain" description="GST N-terminal" evidence="1">
    <location>
        <begin position="1"/>
        <end position="80"/>
    </location>
</feature>
<dbReference type="InterPro" id="IPR010987">
    <property type="entry name" value="Glutathione-S-Trfase_C-like"/>
</dbReference>
<dbReference type="Gene3D" id="3.40.30.10">
    <property type="entry name" value="Glutaredoxin"/>
    <property type="match status" value="1"/>
</dbReference>
<keyword evidence="4" id="KW-1185">Reference proteome</keyword>
<feature type="domain" description="GST C-terminal" evidence="2">
    <location>
        <begin position="86"/>
        <end position="209"/>
    </location>
</feature>
<dbReference type="SFLD" id="SFLDG00358">
    <property type="entry name" value="Main_(cytGST)"/>
    <property type="match status" value="1"/>
</dbReference>
<dbReference type="Gene3D" id="1.20.1050.10">
    <property type="match status" value="1"/>
</dbReference>
<dbReference type="PROSITE" id="PS50405">
    <property type="entry name" value="GST_CTER"/>
    <property type="match status" value="1"/>
</dbReference>
<evidence type="ECO:0000313" key="4">
    <source>
        <dbReference type="Proteomes" id="UP001055804"/>
    </source>
</evidence>
<name>A0A9J6P7R9_9PROT</name>
<reference evidence="3" key="1">
    <citation type="submission" date="2022-06" db="EMBL/GenBank/DDBJ databases">
        <title>Isolation and Genomics of Futiania mangrovii gen. nov., sp. nov., a Rare and Metabolically-versatile member in the Class Alphaproteobacteria.</title>
        <authorList>
            <person name="Liu L."/>
            <person name="Huang W.-C."/>
            <person name="Pan J."/>
            <person name="Li J."/>
            <person name="Huang Y."/>
            <person name="Du H."/>
            <person name="Liu Y."/>
            <person name="Li M."/>
        </authorList>
    </citation>
    <scope>NUCLEOTIDE SEQUENCE</scope>
    <source>
        <strain evidence="3">FT118</strain>
    </source>
</reference>
<organism evidence="3 4">
    <name type="scientific">Futiania mangrovi</name>
    <dbReference type="NCBI Taxonomy" id="2959716"/>
    <lineage>
        <taxon>Bacteria</taxon>
        <taxon>Pseudomonadati</taxon>
        <taxon>Pseudomonadota</taxon>
        <taxon>Alphaproteobacteria</taxon>
        <taxon>Futianiales</taxon>
        <taxon>Futianiaceae</taxon>
        <taxon>Futiania</taxon>
    </lineage>
</organism>
<protein>
    <submittedName>
        <fullName evidence="3">Glutathione S-transferase family protein</fullName>
    </submittedName>
</protein>
<comment type="caution">
    <text evidence="3">The sequence shown here is derived from an EMBL/GenBank/DDBJ whole genome shotgun (WGS) entry which is preliminary data.</text>
</comment>
<evidence type="ECO:0000313" key="3">
    <source>
        <dbReference type="EMBL" id="MCP1335028.1"/>
    </source>
</evidence>
<dbReference type="PROSITE" id="PS50404">
    <property type="entry name" value="GST_NTER"/>
    <property type="match status" value="1"/>
</dbReference>
<evidence type="ECO:0000259" key="1">
    <source>
        <dbReference type="PROSITE" id="PS50404"/>
    </source>
</evidence>
<dbReference type="Pfam" id="PF13410">
    <property type="entry name" value="GST_C_2"/>
    <property type="match status" value="1"/>
</dbReference>
<dbReference type="EMBL" id="JAMZFT010000001">
    <property type="protein sequence ID" value="MCP1335028.1"/>
    <property type="molecule type" value="Genomic_DNA"/>
</dbReference>
<dbReference type="PANTHER" id="PTHR44051">
    <property type="entry name" value="GLUTATHIONE S-TRANSFERASE-RELATED"/>
    <property type="match status" value="1"/>
</dbReference>
<dbReference type="PANTHER" id="PTHR44051:SF8">
    <property type="entry name" value="GLUTATHIONE S-TRANSFERASE GSTA"/>
    <property type="match status" value="1"/>
</dbReference>
<dbReference type="InterPro" id="IPR040079">
    <property type="entry name" value="Glutathione_S-Trfase"/>
</dbReference>
<dbReference type="SUPFAM" id="SSF52833">
    <property type="entry name" value="Thioredoxin-like"/>
    <property type="match status" value="1"/>
</dbReference>
<gene>
    <name evidence="3" type="ORF">NJQ99_01245</name>
</gene>
<dbReference type="AlphaFoldDB" id="A0A9J6P7R9"/>
<dbReference type="InterPro" id="IPR004045">
    <property type="entry name" value="Glutathione_S-Trfase_N"/>
</dbReference>
<proteinExistence type="predicted"/>
<sequence length="209" mass="22868">MKLLGRPLSPYTRRVAISLRHYGMAYEQIPLAIVNPEHLAEIRRHNPLGRVPVLILDDGTALVESGAILDTLDEMAGPERALIPAKGTARRDMLQLLALLTGVMDRAVVAFNEDTRRPEDKRWPEYSQRMKDSAAAALDALDARLTAAGGDWFAGGRLSQADITSVVLWEFMEVANVGLADADRFPALAAHAKRLGAQEMFAATSPKNQ</sequence>
<dbReference type="SUPFAM" id="SSF47616">
    <property type="entry name" value="GST C-terminal domain-like"/>
    <property type="match status" value="1"/>
</dbReference>
<dbReference type="SFLD" id="SFLDS00019">
    <property type="entry name" value="Glutathione_Transferase_(cytos"/>
    <property type="match status" value="1"/>
</dbReference>
<dbReference type="Pfam" id="PF13417">
    <property type="entry name" value="GST_N_3"/>
    <property type="match status" value="1"/>
</dbReference>
<dbReference type="RefSeq" id="WP_269330988.1">
    <property type="nucleotide sequence ID" value="NZ_JAMZFT010000001.1"/>
</dbReference>
<dbReference type="Proteomes" id="UP001055804">
    <property type="component" value="Unassembled WGS sequence"/>
</dbReference>
<accession>A0A9J6P7R9</accession>
<evidence type="ECO:0000259" key="2">
    <source>
        <dbReference type="PROSITE" id="PS50405"/>
    </source>
</evidence>